<keyword evidence="4 6" id="KW-1133">Transmembrane helix</keyword>
<dbReference type="Pfam" id="PF00083">
    <property type="entry name" value="Sugar_tr"/>
    <property type="match status" value="1"/>
</dbReference>
<dbReference type="PROSITE" id="PS50850">
    <property type="entry name" value="MFS"/>
    <property type="match status" value="1"/>
</dbReference>
<dbReference type="InterPro" id="IPR020846">
    <property type="entry name" value="MFS_dom"/>
</dbReference>
<evidence type="ECO:0000256" key="5">
    <source>
        <dbReference type="ARBA" id="ARBA00023136"/>
    </source>
</evidence>
<dbReference type="SUPFAM" id="SSF103473">
    <property type="entry name" value="MFS general substrate transporter"/>
    <property type="match status" value="1"/>
</dbReference>
<dbReference type="InterPro" id="IPR045263">
    <property type="entry name" value="GLUT"/>
</dbReference>
<keyword evidence="9" id="KW-1185">Reference proteome</keyword>
<dbReference type="STRING" id="436010.A0A166SVG4"/>
<feature type="transmembrane region" description="Helical" evidence="6">
    <location>
        <begin position="84"/>
        <end position="105"/>
    </location>
</feature>
<keyword evidence="5 6" id="KW-0472">Membrane</keyword>
<organism evidence="8 9">
    <name type="scientific">Athelia psychrophila</name>
    <dbReference type="NCBI Taxonomy" id="1759441"/>
    <lineage>
        <taxon>Eukaryota</taxon>
        <taxon>Fungi</taxon>
        <taxon>Dikarya</taxon>
        <taxon>Basidiomycota</taxon>
        <taxon>Agaricomycotina</taxon>
        <taxon>Agaricomycetes</taxon>
        <taxon>Agaricomycetidae</taxon>
        <taxon>Atheliales</taxon>
        <taxon>Atheliaceae</taxon>
        <taxon>Athelia</taxon>
    </lineage>
</organism>
<keyword evidence="2" id="KW-0813">Transport</keyword>
<name>A0A166SVG4_9AGAM</name>
<dbReference type="InterPro" id="IPR036259">
    <property type="entry name" value="MFS_trans_sf"/>
</dbReference>
<evidence type="ECO:0000256" key="3">
    <source>
        <dbReference type="ARBA" id="ARBA00022692"/>
    </source>
</evidence>
<evidence type="ECO:0000313" key="9">
    <source>
        <dbReference type="Proteomes" id="UP000076532"/>
    </source>
</evidence>
<reference evidence="8 9" key="1">
    <citation type="journal article" date="2016" name="Mol. Biol. Evol.">
        <title>Comparative Genomics of Early-Diverging Mushroom-Forming Fungi Provides Insights into the Origins of Lignocellulose Decay Capabilities.</title>
        <authorList>
            <person name="Nagy L.G."/>
            <person name="Riley R."/>
            <person name="Tritt A."/>
            <person name="Adam C."/>
            <person name="Daum C."/>
            <person name="Floudas D."/>
            <person name="Sun H."/>
            <person name="Yadav J.S."/>
            <person name="Pangilinan J."/>
            <person name="Larsson K.H."/>
            <person name="Matsuura K."/>
            <person name="Barry K."/>
            <person name="Labutti K."/>
            <person name="Kuo R."/>
            <person name="Ohm R.A."/>
            <person name="Bhattacharya S.S."/>
            <person name="Shirouzu T."/>
            <person name="Yoshinaga Y."/>
            <person name="Martin F.M."/>
            <person name="Grigoriev I.V."/>
            <person name="Hibbett D.S."/>
        </authorList>
    </citation>
    <scope>NUCLEOTIDE SEQUENCE [LARGE SCALE GENOMIC DNA]</scope>
    <source>
        <strain evidence="8 9">CBS 109695</strain>
    </source>
</reference>
<dbReference type="GO" id="GO:0015149">
    <property type="term" value="F:hexose transmembrane transporter activity"/>
    <property type="evidence" value="ECO:0007669"/>
    <property type="project" value="TreeGrafter"/>
</dbReference>
<evidence type="ECO:0000256" key="4">
    <source>
        <dbReference type="ARBA" id="ARBA00022989"/>
    </source>
</evidence>
<dbReference type="PANTHER" id="PTHR23503:SF8">
    <property type="entry name" value="FACILITATED GLUCOSE TRANSPORTER PROTEIN 1"/>
    <property type="match status" value="1"/>
</dbReference>
<protein>
    <recommendedName>
        <fullName evidence="7">Major facilitator superfamily (MFS) profile domain-containing protein</fullName>
    </recommendedName>
</protein>
<gene>
    <name evidence="8" type="ORF">FIBSPDRAFT_161280</name>
</gene>
<dbReference type="InterPro" id="IPR005828">
    <property type="entry name" value="MFS_sugar_transport-like"/>
</dbReference>
<evidence type="ECO:0000259" key="7">
    <source>
        <dbReference type="PROSITE" id="PS50850"/>
    </source>
</evidence>
<sequence length="192" mass="19862">MHLGPHCIPQLWLPYQCSKSAPGSFDLTVDPSDNGTYYGLPLCIPMSDTTFSVVTSIFTVGGLAGSMGANTAMNRLGRRGATRLSGLMTALGALLMAIASSVSALLIGRGLVGVGAGLEICINIGPIYLSEIAPSKIRGSVIILDNHIDSTAKATSCFCTAASTISIRNIASMIVTISSWCSKSLLAAHLLS</sequence>
<dbReference type="AlphaFoldDB" id="A0A166SVG4"/>
<dbReference type="OrthoDB" id="4540492at2759"/>
<evidence type="ECO:0000313" key="8">
    <source>
        <dbReference type="EMBL" id="KZP29903.1"/>
    </source>
</evidence>
<proteinExistence type="predicted"/>
<feature type="domain" description="Major facilitator superfamily (MFS) profile" evidence="7">
    <location>
        <begin position="1"/>
        <end position="192"/>
    </location>
</feature>
<comment type="subcellular location">
    <subcellularLocation>
        <location evidence="1">Membrane</location>
        <topology evidence="1">Multi-pass membrane protein</topology>
    </subcellularLocation>
</comment>
<dbReference type="Proteomes" id="UP000076532">
    <property type="component" value="Unassembled WGS sequence"/>
</dbReference>
<evidence type="ECO:0000256" key="6">
    <source>
        <dbReference type="SAM" id="Phobius"/>
    </source>
</evidence>
<dbReference type="Gene3D" id="1.20.1250.20">
    <property type="entry name" value="MFS general substrate transporter like domains"/>
    <property type="match status" value="1"/>
</dbReference>
<evidence type="ECO:0000256" key="2">
    <source>
        <dbReference type="ARBA" id="ARBA00022448"/>
    </source>
</evidence>
<dbReference type="PANTHER" id="PTHR23503">
    <property type="entry name" value="SOLUTE CARRIER FAMILY 2"/>
    <property type="match status" value="1"/>
</dbReference>
<dbReference type="GO" id="GO:0016020">
    <property type="term" value="C:membrane"/>
    <property type="evidence" value="ECO:0007669"/>
    <property type="project" value="UniProtKB-SubCell"/>
</dbReference>
<dbReference type="EMBL" id="KV417496">
    <property type="protein sequence ID" value="KZP29903.1"/>
    <property type="molecule type" value="Genomic_DNA"/>
</dbReference>
<evidence type="ECO:0000256" key="1">
    <source>
        <dbReference type="ARBA" id="ARBA00004141"/>
    </source>
</evidence>
<keyword evidence="3 6" id="KW-0812">Transmembrane</keyword>
<feature type="transmembrane region" description="Helical" evidence="6">
    <location>
        <begin position="51"/>
        <end position="72"/>
    </location>
</feature>
<accession>A0A166SVG4</accession>